<dbReference type="AlphaFoldDB" id="A0A150FXI3"/>
<comment type="caution">
    <text evidence="2">The sequence shown here is derived from an EMBL/GenBank/DDBJ whole genome shotgun (WGS) entry which is preliminary data.</text>
</comment>
<dbReference type="EMBL" id="LSYV01000167">
    <property type="protein sequence ID" value="KXZ42287.1"/>
    <property type="molecule type" value="Genomic_DNA"/>
</dbReference>
<evidence type="ECO:0000313" key="3">
    <source>
        <dbReference type="Proteomes" id="UP000075714"/>
    </source>
</evidence>
<dbReference type="Proteomes" id="UP000075714">
    <property type="component" value="Unassembled WGS sequence"/>
</dbReference>
<dbReference type="SUPFAM" id="SSF56112">
    <property type="entry name" value="Protein kinase-like (PK-like)"/>
    <property type="match status" value="1"/>
</dbReference>
<dbReference type="GO" id="GO:0005524">
    <property type="term" value="F:ATP binding"/>
    <property type="evidence" value="ECO:0007669"/>
    <property type="project" value="InterPro"/>
</dbReference>
<reference evidence="3" key="1">
    <citation type="journal article" date="2016" name="Nat. Commun.">
        <title>The Gonium pectorale genome demonstrates co-option of cell cycle regulation during the evolution of multicellularity.</title>
        <authorList>
            <person name="Hanschen E.R."/>
            <person name="Marriage T.N."/>
            <person name="Ferris P.J."/>
            <person name="Hamaji T."/>
            <person name="Toyoda A."/>
            <person name="Fujiyama A."/>
            <person name="Neme R."/>
            <person name="Noguchi H."/>
            <person name="Minakuchi Y."/>
            <person name="Suzuki M."/>
            <person name="Kawai-Toyooka H."/>
            <person name="Smith D.R."/>
            <person name="Sparks H."/>
            <person name="Anderson J."/>
            <person name="Bakaric R."/>
            <person name="Luria V."/>
            <person name="Karger A."/>
            <person name="Kirschner M.W."/>
            <person name="Durand P.M."/>
            <person name="Michod R.E."/>
            <person name="Nozaki H."/>
            <person name="Olson B.J."/>
        </authorList>
    </citation>
    <scope>NUCLEOTIDE SEQUENCE [LARGE SCALE GENOMIC DNA]</scope>
    <source>
        <strain evidence="3">NIES-2863</strain>
    </source>
</reference>
<evidence type="ECO:0000259" key="1">
    <source>
        <dbReference type="PROSITE" id="PS50011"/>
    </source>
</evidence>
<dbReference type="GO" id="GO:0004672">
    <property type="term" value="F:protein kinase activity"/>
    <property type="evidence" value="ECO:0007669"/>
    <property type="project" value="InterPro"/>
</dbReference>
<dbReference type="OrthoDB" id="550653at2759"/>
<proteinExistence type="predicted"/>
<organism evidence="2 3">
    <name type="scientific">Gonium pectorale</name>
    <name type="common">Green alga</name>
    <dbReference type="NCBI Taxonomy" id="33097"/>
    <lineage>
        <taxon>Eukaryota</taxon>
        <taxon>Viridiplantae</taxon>
        <taxon>Chlorophyta</taxon>
        <taxon>core chlorophytes</taxon>
        <taxon>Chlorophyceae</taxon>
        <taxon>CS clade</taxon>
        <taxon>Chlamydomonadales</taxon>
        <taxon>Volvocaceae</taxon>
        <taxon>Gonium</taxon>
    </lineage>
</organism>
<dbReference type="InterPro" id="IPR011009">
    <property type="entry name" value="Kinase-like_dom_sf"/>
</dbReference>
<dbReference type="PROSITE" id="PS50011">
    <property type="entry name" value="PROTEIN_KINASE_DOM"/>
    <property type="match status" value="1"/>
</dbReference>
<protein>
    <recommendedName>
        <fullName evidence="1">Protein kinase domain-containing protein</fullName>
    </recommendedName>
</protein>
<name>A0A150FXI3_GONPE</name>
<dbReference type="Gene3D" id="1.10.510.10">
    <property type="entry name" value="Transferase(Phosphotransferase) domain 1"/>
    <property type="match status" value="1"/>
</dbReference>
<keyword evidence="3" id="KW-1185">Reference proteome</keyword>
<feature type="domain" description="Protein kinase" evidence="1">
    <location>
        <begin position="1"/>
        <end position="78"/>
    </location>
</feature>
<gene>
    <name evidence="2" type="ORF">GPECTOR_167g168</name>
</gene>
<evidence type="ECO:0000313" key="2">
    <source>
        <dbReference type="EMBL" id="KXZ42287.1"/>
    </source>
</evidence>
<sequence length="87" mass="9652">MRGDSPFGVKADCFSVGVLMAVCAVWHKSEADVYRFLDRQKKLPKCVPAELRHFILTLTAADPAKRPSAQQALAHPFLAGMRLEELV</sequence>
<accession>A0A150FXI3</accession>
<dbReference type="InterPro" id="IPR000719">
    <property type="entry name" value="Prot_kinase_dom"/>
</dbReference>